<dbReference type="AlphaFoldDB" id="A0A495JSF4"/>
<gene>
    <name evidence="4" type="ORF">BDK92_6347</name>
</gene>
<dbReference type="PRINTS" id="PR00420">
    <property type="entry name" value="RNGMNOXGNASE"/>
</dbReference>
<protein>
    <submittedName>
        <fullName evidence="4">FAD-dependent urate hydroxylase</fullName>
    </submittedName>
</protein>
<sequence>MRIVIIGAGLGGLASAYALTRAGHDVTVFEKAERMPSSGYGLILWPSGTGILRDMGFDTTGMGYRLDKLAIHASDDSQLIRLDLDRIARRYGAPNLVFLRAQLLGRLSESLPDGCLRFGRQLVAIRESADRGSAPVTLSFADGSTAEADILIGADGLGSRVRRHLLGDDDRATYTGWATWHGVTRVRTELTGSRRVKTLTAKGAMCVMHSLGDDLVYWAFETPWKVGESSPPGALADGVAARLVGQAEMSPAANLKARFADFADPMPQLLDVITDDDITIFPHVLHRIPESWSRGRITLLGDALHAVPPRAGMGANQALEDAWVLTRAINGGSDPVAALKEYERARRRRVRRLYRYAARGVRETGTPPPLLRLSRRGVSITAIQSAIIKGLSNYLNER</sequence>
<evidence type="ECO:0000256" key="2">
    <source>
        <dbReference type="ARBA" id="ARBA00023033"/>
    </source>
</evidence>
<dbReference type="SUPFAM" id="SSF51905">
    <property type="entry name" value="FAD/NAD(P)-binding domain"/>
    <property type="match status" value="1"/>
</dbReference>
<organism evidence="4 5">
    <name type="scientific">Micromonospora pisi</name>
    <dbReference type="NCBI Taxonomy" id="589240"/>
    <lineage>
        <taxon>Bacteria</taxon>
        <taxon>Bacillati</taxon>
        <taxon>Actinomycetota</taxon>
        <taxon>Actinomycetes</taxon>
        <taxon>Micromonosporales</taxon>
        <taxon>Micromonosporaceae</taxon>
        <taxon>Micromonospora</taxon>
    </lineage>
</organism>
<dbReference type="OrthoDB" id="9782160at2"/>
<reference evidence="4 5" key="1">
    <citation type="submission" date="2018-10" db="EMBL/GenBank/DDBJ databases">
        <title>Sequencing the genomes of 1000 actinobacteria strains.</title>
        <authorList>
            <person name="Klenk H.-P."/>
        </authorList>
    </citation>
    <scope>NUCLEOTIDE SEQUENCE [LARGE SCALE GENOMIC DNA]</scope>
    <source>
        <strain evidence="4 5">DSM 45175</strain>
    </source>
</reference>
<keyword evidence="2" id="KW-0503">Monooxygenase</keyword>
<feature type="domain" description="FAD-binding" evidence="3">
    <location>
        <begin position="284"/>
        <end position="355"/>
    </location>
</feature>
<evidence type="ECO:0000256" key="1">
    <source>
        <dbReference type="ARBA" id="ARBA00023002"/>
    </source>
</evidence>
<proteinExistence type="predicted"/>
<name>A0A495JSF4_9ACTN</name>
<comment type="caution">
    <text evidence="4">The sequence shown here is derived from an EMBL/GenBank/DDBJ whole genome shotgun (WGS) entry which is preliminary data.</text>
</comment>
<dbReference type="GO" id="GO:0004497">
    <property type="term" value="F:monooxygenase activity"/>
    <property type="evidence" value="ECO:0007669"/>
    <property type="project" value="UniProtKB-KW"/>
</dbReference>
<keyword evidence="1" id="KW-0560">Oxidoreductase</keyword>
<dbReference type="InterPro" id="IPR002938">
    <property type="entry name" value="FAD-bd"/>
</dbReference>
<dbReference type="Gene3D" id="3.50.50.60">
    <property type="entry name" value="FAD/NAD(P)-binding domain"/>
    <property type="match status" value="1"/>
</dbReference>
<dbReference type="RefSeq" id="WP_121160005.1">
    <property type="nucleotide sequence ID" value="NZ_RBKT01000001.1"/>
</dbReference>
<dbReference type="PANTHER" id="PTHR13789">
    <property type="entry name" value="MONOOXYGENASE"/>
    <property type="match status" value="1"/>
</dbReference>
<accession>A0A495JSF4</accession>
<dbReference type="InterPro" id="IPR050493">
    <property type="entry name" value="FAD-dep_Monooxygenase_BioMet"/>
</dbReference>
<evidence type="ECO:0000313" key="4">
    <source>
        <dbReference type="EMBL" id="RKR91916.1"/>
    </source>
</evidence>
<dbReference type="EMBL" id="RBKT01000001">
    <property type="protein sequence ID" value="RKR91916.1"/>
    <property type="molecule type" value="Genomic_DNA"/>
</dbReference>
<dbReference type="InterPro" id="IPR036188">
    <property type="entry name" value="FAD/NAD-bd_sf"/>
</dbReference>
<dbReference type="GO" id="GO:0071949">
    <property type="term" value="F:FAD binding"/>
    <property type="evidence" value="ECO:0007669"/>
    <property type="project" value="InterPro"/>
</dbReference>
<dbReference type="PANTHER" id="PTHR13789:SF309">
    <property type="entry name" value="PUTATIVE (AFU_ORTHOLOGUE AFUA_6G14510)-RELATED"/>
    <property type="match status" value="1"/>
</dbReference>
<dbReference type="Pfam" id="PF01494">
    <property type="entry name" value="FAD_binding_3"/>
    <property type="match status" value="2"/>
</dbReference>
<evidence type="ECO:0000313" key="5">
    <source>
        <dbReference type="Proteomes" id="UP000277671"/>
    </source>
</evidence>
<keyword evidence="5" id="KW-1185">Reference proteome</keyword>
<feature type="domain" description="FAD-binding" evidence="3">
    <location>
        <begin position="3"/>
        <end position="165"/>
    </location>
</feature>
<dbReference type="Proteomes" id="UP000277671">
    <property type="component" value="Unassembled WGS sequence"/>
</dbReference>
<evidence type="ECO:0000259" key="3">
    <source>
        <dbReference type="Pfam" id="PF01494"/>
    </source>
</evidence>